<feature type="transmembrane region" description="Helical" evidence="1">
    <location>
        <begin position="132"/>
        <end position="154"/>
    </location>
</feature>
<evidence type="ECO:0000256" key="1">
    <source>
        <dbReference type="SAM" id="Phobius"/>
    </source>
</evidence>
<proteinExistence type="predicted"/>
<evidence type="ECO:0000313" key="3">
    <source>
        <dbReference type="Proteomes" id="UP000308760"/>
    </source>
</evidence>
<organism evidence="2 3">
    <name type="scientific">Glycomyces buryatensis</name>
    <dbReference type="NCBI Taxonomy" id="2570927"/>
    <lineage>
        <taxon>Bacteria</taxon>
        <taxon>Bacillati</taxon>
        <taxon>Actinomycetota</taxon>
        <taxon>Actinomycetes</taxon>
        <taxon>Glycomycetales</taxon>
        <taxon>Glycomycetaceae</taxon>
        <taxon>Glycomyces</taxon>
    </lineage>
</organism>
<name>A0A4S8QDD1_9ACTN</name>
<keyword evidence="1" id="KW-1133">Transmembrane helix</keyword>
<dbReference type="AlphaFoldDB" id="A0A4S8QDD1"/>
<keyword evidence="1" id="KW-0472">Membrane</keyword>
<gene>
    <name evidence="2" type="ORF">FAB82_06915</name>
</gene>
<keyword evidence="1" id="KW-0812">Transmembrane</keyword>
<dbReference type="OrthoDB" id="5186678at2"/>
<feature type="transmembrane region" description="Helical" evidence="1">
    <location>
        <begin position="166"/>
        <end position="190"/>
    </location>
</feature>
<dbReference type="EMBL" id="STGY01000025">
    <property type="protein sequence ID" value="THV42378.1"/>
    <property type="molecule type" value="Genomic_DNA"/>
</dbReference>
<comment type="caution">
    <text evidence="2">The sequence shown here is derived from an EMBL/GenBank/DDBJ whole genome shotgun (WGS) entry which is preliminary data.</text>
</comment>
<dbReference type="RefSeq" id="WP_136533810.1">
    <property type="nucleotide sequence ID" value="NZ_STGY01000025.1"/>
</dbReference>
<dbReference type="Proteomes" id="UP000308760">
    <property type="component" value="Unassembled WGS sequence"/>
</dbReference>
<protein>
    <submittedName>
        <fullName evidence="2">Uncharacterized protein</fullName>
    </submittedName>
</protein>
<evidence type="ECO:0000313" key="2">
    <source>
        <dbReference type="EMBL" id="THV42378.1"/>
    </source>
</evidence>
<keyword evidence="3" id="KW-1185">Reference proteome</keyword>
<sequence length="223" mass="23162">MPDNYTAAVETYLRERAATAAEIEAAHDAYRTETADLAGTVAASRARRDEANRAAVEASTLVAETDKTVAVLWRALGEFVGHRRTGPTPHAAHSGRIPTAAGIRARLKRADRLLSLARRGELPIEAPRHTEITAAAIGAAVGALAVAAAAWILSTAADGSGGVVRGAFAAATLFAGIGTGPIVLGVWLSWQYRVRPRPGQMLACVGAAIVCTCALAGAFLRNM</sequence>
<reference evidence="3" key="1">
    <citation type="submission" date="2019-04" db="EMBL/GenBank/DDBJ databases">
        <title>Nocardioides xinjiangensis sp. nov.</title>
        <authorList>
            <person name="Liu S."/>
        </authorList>
    </citation>
    <scope>NUCLEOTIDE SEQUENCE [LARGE SCALE GENOMIC DNA]</scope>
    <source>
        <strain evidence="3">18</strain>
    </source>
</reference>
<accession>A0A4S8QDD1</accession>
<reference evidence="2 3" key="2">
    <citation type="submission" date="2019-05" db="EMBL/GenBank/DDBJ databases">
        <title>Glycomyces buryatensis sp. nov.</title>
        <authorList>
            <person name="Nikitina E."/>
        </authorList>
    </citation>
    <scope>NUCLEOTIDE SEQUENCE [LARGE SCALE GENOMIC DNA]</scope>
    <source>
        <strain evidence="2 3">18</strain>
    </source>
</reference>
<feature type="transmembrane region" description="Helical" evidence="1">
    <location>
        <begin position="202"/>
        <end position="220"/>
    </location>
</feature>